<dbReference type="Proteomes" id="UP000024329">
    <property type="component" value="Unassembled WGS sequence"/>
</dbReference>
<reference evidence="2 3" key="1">
    <citation type="submission" date="2014-03" db="EMBL/GenBank/DDBJ databases">
        <title>Whole genome sequence of Novosphingobium resinovorum KF1.</title>
        <authorList>
            <person name="Gan H.M."/>
            <person name="Gan H.Y."/>
            <person name="Chew T.H."/>
            <person name="Savka M.A."/>
        </authorList>
    </citation>
    <scope>NUCLEOTIDE SEQUENCE [LARGE SCALE GENOMIC DNA]</scope>
    <source>
        <strain evidence="2 3">KF1</strain>
    </source>
</reference>
<evidence type="ECO:0000313" key="3">
    <source>
        <dbReference type="Proteomes" id="UP000024329"/>
    </source>
</evidence>
<dbReference type="AlphaFoldDB" id="A0A031JQS3"/>
<dbReference type="InterPro" id="IPR021312">
    <property type="entry name" value="DUF2889"/>
</dbReference>
<name>A0A031JQS3_9SPHN</name>
<dbReference type="PATRIC" id="fig|158500.4.peg.3611"/>
<evidence type="ECO:0000256" key="1">
    <source>
        <dbReference type="SAM" id="MobiDB-lite"/>
    </source>
</evidence>
<proteinExistence type="predicted"/>
<feature type="region of interest" description="Disordered" evidence="1">
    <location>
        <begin position="1"/>
        <end position="38"/>
    </location>
</feature>
<organism evidence="2 3">
    <name type="scientific">Novosphingobium resinovorum</name>
    <dbReference type="NCBI Taxonomy" id="158500"/>
    <lineage>
        <taxon>Bacteria</taxon>
        <taxon>Pseudomonadati</taxon>
        <taxon>Pseudomonadota</taxon>
        <taxon>Alphaproteobacteria</taxon>
        <taxon>Sphingomonadales</taxon>
        <taxon>Sphingomonadaceae</taxon>
        <taxon>Novosphingobium</taxon>
    </lineage>
</organism>
<dbReference type="Pfam" id="PF11136">
    <property type="entry name" value="DUF2889"/>
    <property type="match status" value="1"/>
</dbReference>
<comment type="caution">
    <text evidence="2">The sequence shown here is derived from an EMBL/GenBank/DDBJ whole genome shotgun (WGS) entry which is preliminary data.</text>
</comment>
<protein>
    <recommendedName>
        <fullName evidence="4">DUF2889 domain-containing protein</fullName>
    </recommendedName>
</protein>
<evidence type="ECO:0008006" key="4">
    <source>
        <dbReference type="Google" id="ProtNLM"/>
    </source>
</evidence>
<dbReference type="eggNOG" id="ENOG5032UAQ">
    <property type="taxonomic scope" value="Bacteria"/>
</dbReference>
<accession>A0A031JQS3</accession>
<gene>
    <name evidence="2" type="ORF">BV97_03540</name>
</gene>
<dbReference type="STRING" id="158500.BES08_12405"/>
<dbReference type="EMBL" id="JFYZ01000018">
    <property type="protein sequence ID" value="EZP80126.1"/>
    <property type="molecule type" value="Genomic_DNA"/>
</dbReference>
<sequence>MGPEGAASFVMDTSTLPPPPRSTANPAPQRTAGSVRRTTSIDVSWPDGLDGQRRFVGAARDLWTPQAGEDGLTLAEARYEVRMSEDKTIAAIAAQPDCEAIAHLVGARAGGHLRGLLREVMPDMVAAAHPLYIVLDDLSGTALVSSFAWSQWHPDWADRLREKLGEAQHAQMMAQRVNVCWGLQEGNSGVSGDVDPEKVASADAGDLRNPADPLGWHDLAEDDGPGFRRARRIDVTRDDEAGVITIDSAFQDSAKRRDGGRVAIHEYRLTARVDAQTLEVLSLEPEARILPFSECPGATANTQRLVGCNLAEIREDVLTQLRGPEGCTHLNDALRALADVPALAARIAGSARG</sequence>
<evidence type="ECO:0000313" key="2">
    <source>
        <dbReference type="EMBL" id="EZP80126.1"/>
    </source>
</evidence>